<dbReference type="PROSITE" id="PS00061">
    <property type="entry name" value="ADH_SHORT"/>
    <property type="match status" value="1"/>
</dbReference>
<gene>
    <name evidence="3" type="primary">kduD_1</name>
    <name evidence="3" type="ORF">Mco01_48930</name>
</gene>
<sequence>MSSYLEKLFSLSGRVALVTGGSSGIGYGIAEALGRAGAAVVLVARDEDRLEAAVRSLAGHGVRAAAVSADLGDRAAVARVCAEAPGFFGEIDILVNDAGVNIRRPMAELTPDDYDVTVAVNLTAPFLLAGHFGPRMAARGWGRIINVGSQQAISAFGDSGVYGASKAAICGLTRSQAEAWSAAGVTSNTIMPGFVLTPLTEPAQAVPGRTEAMAARTMTGRNGLPEDFAGAAVFLAADAAAYVTGQAVYVDGGFSVH</sequence>
<dbReference type="InterPro" id="IPR002347">
    <property type="entry name" value="SDR_fam"/>
</dbReference>
<dbReference type="InterPro" id="IPR020904">
    <property type="entry name" value="Sc_DH/Rdtase_CS"/>
</dbReference>
<dbReference type="SMART" id="SM00822">
    <property type="entry name" value="PKS_KR"/>
    <property type="match status" value="1"/>
</dbReference>
<keyword evidence="4" id="KW-1185">Reference proteome</keyword>
<comment type="similarity">
    <text evidence="1">Belongs to the short-chain dehydrogenases/reductases (SDR) family.</text>
</comment>
<dbReference type="CDD" id="cd05233">
    <property type="entry name" value="SDR_c"/>
    <property type="match status" value="1"/>
</dbReference>
<evidence type="ECO:0000259" key="2">
    <source>
        <dbReference type="SMART" id="SM00822"/>
    </source>
</evidence>
<dbReference type="Gene3D" id="3.40.50.720">
    <property type="entry name" value="NAD(P)-binding Rossmann-like Domain"/>
    <property type="match status" value="1"/>
</dbReference>
<dbReference type="PRINTS" id="PR00080">
    <property type="entry name" value="SDRFAMILY"/>
</dbReference>
<proteinExistence type="inferred from homology"/>
<evidence type="ECO:0000256" key="1">
    <source>
        <dbReference type="ARBA" id="ARBA00006484"/>
    </source>
</evidence>
<evidence type="ECO:0000313" key="4">
    <source>
        <dbReference type="Proteomes" id="UP000603904"/>
    </source>
</evidence>
<dbReference type="RefSeq" id="WP_204059198.1">
    <property type="nucleotide sequence ID" value="NZ_BAAAGP010000007.1"/>
</dbReference>
<evidence type="ECO:0000313" key="3">
    <source>
        <dbReference type="EMBL" id="GIH41893.1"/>
    </source>
</evidence>
<protein>
    <submittedName>
        <fullName evidence="3">2-deoxy-D-gluconate 3-dehydrogenase</fullName>
    </submittedName>
</protein>
<organism evidence="3 4">
    <name type="scientific">Microbispora corallina</name>
    <dbReference type="NCBI Taxonomy" id="83302"/>
    <lineage>
        <taxon>Bacteria</taxon>
        <taxon>Bacillati</taxon>
        <taxon>Actinomycetota</taxon>
        <taxon>Actinomycetes</taxon>
        <taxon>Streptosporangiales</taxon>
        <taxon>Streptosporangiaceae</taxon>
        <taxon>Microbispora</taxon>
    </lineage>
</organism>
<reference evidence="3 4" key="1">
    <citation type="submission" date="2021-01" db="EMBL/GenBank/DDBJ databases">
        <title>Whole genome shotgun sequence of Microbispora corallina NBRC 16416.</title>
        <authorList>
            <person name="Komaki H."/>
            <person name="Tamura T."/>
        </authorList>
    </citation>
    <scope>NUCLEOTIDE SEQUENCE [LARGE SCALE GENOMIC DNA]</scope>
    <source>
        <strain evidence="3 4">NBRC 16416</strain>
    </source>
</reference>
<dbReference type="Proteomes" id="UP000603904">
    <property type="component" value="Unassembled WGS sequence"/>
</dbReference>
<comment type="caution">
    <text evidence="3">The sequence shown here is derived from an EMBL/GenBank/DDBJ whole genome shotgun (WGS) entry which is preliminary data.</text>
</comment>
<dbReference type="PRINTS" id="PR00081">
    <property type="entry name" value="GDHRDH"/>
</dbReference>
<name>A0ABQ4G4A5_9ACTN</name>
<dbReference type="Pfam" id="PF13561">
    <property type="entry name" value="adh_short_C2"/>
    <property type="match status" value="1"/>
</dbReference>
<accession>A0ABQ4G4A5</accession>
<dbReference type="PANTHER" id="PTHR42760">
    <property type="entry name" value="SHORT-CHAIN DEHYDROGENASES/REDUCTASES FAMILY MEMBER"/>
    <property type="match status" value="1"/>
</dbReference>
<dbReference type="EMBL" id="BOOC01000026">
    <property type="protein sequence ID" value="GIH41893.1"/>
    <property type="molecule type" value="Genomic_DNA"/>
</dbReference>
<dbReference type="SUPFAM" id="SSF51735">
    <property type="entry name" value="NAD(P)-binding Rossmann-fold domains"/>
    <property type="match status" value="1"/>
</dbReference>
<feature type="domain" description="Ketoreductase" evidence="2">
    <location>
        <begin position="14"/>
        <end position="164"/>
    </location>
</feature>
<dbReference type="InterPro" id="IPR036291">
    <property type="entry name" value="NAD(P)-bd_dom_sf"/>
</dbReference>
<dbReference type="InterPro" id="IPR057326">
    <property type="entry name" value="KR_dom"/>
</dbReference>